<dbReference type="InterPro" id="IPR029071">
    <property type="entry name" value="Ubiquitin-like_domsf"/>
</dbReference>
<evidence type="ECO:0000313" key="3">
    <source>
        <dbReference type="Proteomes" id="UP000006671"/>
    </source>
</evidence>
<dbReference type="VEuPathDB" id="AmoebaDB:NAEGRDRAFT_71247"/>
<dbReference type="RefSeq" id="XP_002673626.1">
    <property type="nucleotide sequence ID" value="XM_002673580.1"/>
</dbReference>
<dbReference type="Proteomes" id="UP000006671">
    <property type="component" value="Unassembled WGS sequence"/>
</dbReference>
<dbReference type="SUPFAM" id="SSF54236">
    <property type="entry name" value="Ubiquitin-like"/>
    <property type="match status" value="1"/>
</dbReference>
<reference evidence="2 3" key="1">
    <citation type="journal article" date="2010" name="Cell">
        <title>The genome of Naegleria gruberi illuminates early eukaryotic versatility.</title>
        <authorList>
            <person name="Fritz-Laylin L.K."/>
            <person name="Prochnik S.E."/>
            <person name="Ginger M.L."/>
            <person name="Dacks J.B."/>
            <person name="Carpenter M.L."/>
            <person name="Field M.C."/>
            <person name="Kuo A."/>
            <person name="Paredez A."/>
            <person name="Chapman J."/>
            <person name="Pham J."/>
            <person name="Shu S."/>
            <person name="Neupane R."/>
            <person name="Cipriano M."/>
            <person name="Mancuso J."/>
            <person name="Tu H."/>
            <person name="Salamov A."/>
            <person name="Lindquist E."/>
            <person name="Shapiro H."/>
            <person name="Lucas S."/>
            <person name="Grigoriev I.V."/>
            <person name="Cande W.Z."/>
            <person name="Fulton C."/>
            <person name="Rokhsar D.S."/>
            <person name="Dawson S.C."/>
        </authorList>
    </citation>
    <scope>NUCLEOTIDE SEQUENCE [LARGE SCALE GENOMIC DNA]</scope>
    <source>
        <strain evidence="2 3">NEG-M</strain>
    </source>
</reference>
<feature type="region of interest" description="Disordered" evidence="1">
    <location>
        <begin position="1"/>
        <end position="25"/>
    </location>
</feature>
<dbReference type="AlphaFoldDB" id="D2VQJ5"/>
<evidence type="ECO:0000313" key="2">
    <source>
        <dbReference type="EMBL" id="EFC40882.1"/>
    </source>
</evidence>
<dbReference type="InParanoid" id="D2VQJ5"/>
<dbReference type="GeneID" id="8855896"/>
<dbReference type="EMBL" id="GG738889">
    <property type="protein sequence ID" value="EFC40882.1"/>
    <property type="molecule type" value="Genomic_DNA"/>
</dbReference>
<dbReference type="PANTHER" id="PTHR41749:SF1">
    <property type="entry name" value="UBIQUITIN-LIKE DOMAIN-CONTAINING PROTEIN"/>
    <property type="match status" value="1"/>
</dbReference>
<gene>
    <name evidence="2" type="ORF">NAEGRDRAFT_71247</name>
</gene>
<dbReference type="PANTHER" id="PTHR41749">
    <property type="entry name" value="UBIQUITIN-LIKE DOMAIN-CONTAINING PROTEIN"/>
    <property type="match status" value="1"/>
</dbReference>
<accession>D2VQJ5</accession>
<dbReference type="KEGG" id="ngr:NAEGRDRAFT_71247"/>
<organism evidence="3">
    <name type="scientific">Naegleria gruberi</name>
    <name type="common">Amoeba</name>
    <dbReference type="NCBI Taxonomy" id="5762"/>
    <lineage>
        <taxon>Eukaryota</taxon>
        <taxon>Discoba</taxon>
        <taxon>Heterolobosea</taxon>
        <taxon>Tetramitia</taxon>
        <taxon>Eutetramitia</taxon>
        <taxon>Vahlkampfiidae</taxon>
        <taxon>Naegleria</taxon>
    </lineage>
</organism>
<keyword evidence="3" id="KW-1185">Reference proteome</keyword>
<dbReference type="OrthoDB" id="533313at2759"/>
<name>D2VQJ5_NAEGR</name>
<protein>
    <submittedName>
        <fullName evidence="2">Predicted protein</fullName>
    </submittedName>
</protein>
<sequence>MSNIDDLSDDDIDVPTTEVQKPAGIGSLSGLGLALSQTGKTQKDKTEKELLGEEVTIIFQLESKGESKKHVVNMGRPVEWLKLLVEREYGISFDSQKMFVGSKELANFFSLEDIKEIIPKAENVIIVKEL</sequence>
<evidence type="ECO:0000256" key="1">
    <source>
        <dbReference type="SAM" id="MobiDB-lite"/>
    </source>
</evidence>
<feature type="compositionally biased region" description="Acidic residues" evidence="1">
    <location>
        <begin position="1"/>
        <end position="13"/>
    </location>
</feature>
<proteinExistence type="predicted"/>
<dbReference type="OMA" id="DSQQMFV"/>